<proteinExistence type="predicted"/>
<dbReference type="EMBL" id="FVZE01000007">
    <property type="protein sequence ID" value="SLK07889.1"/>
    <property type="molecule type" value="Genomic_DNA"/>
</dbReference>
<dbReference type="Proteomes" id="UP000190989">
    <property type="component" value="Unassembled WGS sequence"/>
</dbReference>
<dbReference type="RefSeq" id="WP_079731433.1">
    <property type="nucleotide sequence ID" value="NZ_FVZE01000007.1"/>
</dbReference>
<evidence type="ECO:0000313" key="1">
    <source>
        <dbReference type="EMBL" id="SLK07889.1"/>
    </source>
</evidence>
<protein>
    <submittedName>
        <fullName evidence="1">Acetoacetate decarboxylase (ADC)</fullName>
    </submittedName>
</protein>
<organism evidence="1 2">
    <name type="scientific">Novosphingobium mathurense</name>
    <dbReference type="NCBI Taxonomy" id="428990"/>
    <lineage>
        <taxon>Bacteria</taxon>
        <taxon>Pseudomonadati</taxon>
        <taxon>Pseudomonadota</taxon>
        <taxon>Alphaproteobacteria</taxon>
        <taxon>Sphingomonadales</taxon>
        <taxon>Sphingomonadaceae</taxon>
        <taxon>Novosphingobium</taxon>
    </lineage>
</organism>
<dbReference type="SUPFAM" id="SSF160104">
    <property type="entry name" value="Acetoacetate decarboxylase-like"/>
    <property type="match status" value="1"/>
</dbReference>
<keyword evidence="2" id="KW-1185">Reference proteome</keyword>
<dbReference type="InterPro" id="IPR023375">
    <property type="entry name" value="ADC_dom_sf"/>
</dbReference>
<dbReference type="AlphaFoldDB" id="A0A1U6IIP1"/>
<dbReference type="STRING" id="428990.SAMN06295987_10777"/>
<sequence length="297" mass="33143">MENTVTERLPAHPRFPAADEKYDGLSPMYRMPVDFGPVGGPRNVPLANQRGRYVHTRTQIGVDALTDADAIRPYLPQGCTLDGPPIVRILVSMVRNIGWLAGRGYNIIMVQFPNVRFTGQSDEVVADFLPVLWESLCDPIITGREEIGYPKIYANIPDYEVREGKTRITADWQGFQFIDIEVNSLRPAKRTNPPLPVLTHKYIPTTGDWGQGEVDYLTVTRPDPNAPPLRLDEYYRGNGRFSFRHARWEDLPTQHTVVNALANLPLREFLGSFLALTSQGETDTIGGGNQGGQSPVA</sequence>
<gene>
    <name evidence="1" type="ORF">SAMN06295987_10777</name>
</gene>
<accession>A0A1U6IIP1</accession>
<reference evidence="2" key="1">
    <citation type="submission" date="2017-02" db="EMBL/GenBank/DDBJ databases">
        <authorList>
            <person name="Varghese N."/>
            <person name="Submissions S."/>
        </authorList>
    </citation>
    <scope>NUCLEOTIDE SEQUENCE [LARGE SCALE GENOMIC DNA]</scope>
    <source>
        <strain evidence="2">SM117</strain>
    </source>
</reference>
<dbReference type="Pfam" id="PF06314">
    <property type="entry name" value="ADC"/>
    <property type="match status" value="1"/>
</dbReference>
<dbReference type="Gene3D" id="2.40.400.10">
    <property type="entry name" value="Acetoacetate decarboxylase-like"/>
    <property type="match status" value="1"/>
</dbReference>
<dbReference type="GO" id="GO:0016829">
    <property type="term" value="F:lyase activity"/>
    <property type="evidence" value="ECO:0007669"/>
    <property type="project" value="InterPro"/>
</dbReference>
<evidence type="ECO:0000313" key="2">
    <source>
        <dbReference type="Proteomes" id="UP000190989"/>
    </source>
</evidence>
<dbReference type="InterPro" id="IPR010451">
    <property type="entry name" value="Acetoacetate_decarboxylase"/>
</dbReference>
<name>A0A1U6IIP1_9SPHN</name>